<dbReference type="Gene3D" id="3.40.50.11500">
    <property type="match status" value="1"/>
</dbReference>
<dbReference type="AlphaFoldDB" id="A0A0N1ICZ8"/>
<evidence type="ECO:0000259" key="1">
    <source>
        <dbReference type="PROSITE" id="PS50211"/>
    </source>
</evidence>
<dbReference type="EMBL" id="KQ461193">
    <property type="protein sequence ID" value="KPJ07000.1"/>
    <property type="molecule type" value="Genomic_DNA"/>
</dbReference>
<dbReference type="PANTHER" id="PTHR12296">
    <property type="entry name" value="DENN DOMAIN-CONTAINING PROTEIN 4"/>
    <property type="match status" value="1"/>
</dbReference>
<dbReference type="GO" id="GO:0032483">
    <property type="term" value="P:regulation of Rab protein signal transduction"/>
    <property type="evidence" value="ECO:0007669"/>
    <property type="project" value="TreeGrafter"/>
</dbReference>
<dbReference type="InterPro" id="IPR051696">
    <property type="entry name" value="DENN_Domain_GEFs"/>
</dbReference>
<dbReference type="InterPro" id="IPR037516">
    <property type="entry name" value="Tripartite_DENN"/>
</dbReference>
<dbReference type="Pfam" id="PF12335">
    <property type="entry name" value="SBF2"/>
    <property type="match status" value="2"/>
</dbReference>
<evidence type="ECO:0000313" key="2">
    <source>
        <dbReference type="EMBL" id="KPJ07000.1"/>
    </source>
</evidence>
<dbReference type="SMART" id="SM00799">
    <property type="entry name" value="DENN"/>
    <property type="match status" value="1"/>
</dbReference>
<dbReference type="SMART" id="SM00801">
    <property type="entry name" value="dDENN"/>
    <property type="match status" value="1"/>
</dbReference>
<dbReference type="PANTHER" id="PTHR12296:SF16">
    <property type="entry name" value="C-MYC PROMOTER-BINDING PROTEIN"/>
    <property type="match status" value="1"/>
</dbReference>
<dbReference type="InParanoid" id="A0A0N1ICZ8"/>
<dbReference type="InterPro" id="IPR001194">
    <property type="entry name" value="cDENN_dom"/>
</dbReference>
<dbReference type="Proteomes" id="UP000053240">
    <property type="component" value="Unassembled WGS sequence"/>
</dbReference>
<reference evidence="2 3" key="1">
    <citation type="journal article" date="2015" name="Nat. Commun.">
        <title>Outbred genome sequencing and CRISPR/Cas9 gene editing in butterflies.</title>
        <authorList>
            <person name="Li X."/>
            <person name="Fan D."/>
            <person name="Zhang W."/>
            <person name="Liu G."/>
            <person name="Zhang L."/>
            <person name="Zhao L."/>
            <person name="Fang X."/>
            <person name="Chen L."/>
            <person name="Dong Y."/>
            <person name="Chen Y."/>
            <person name="Ding Y."/>
            <person name="Zhao R."/>
            <person name="Feng M."/>
            <person name="Zhu Y."/>
            <person name="Feng Y."/>
            <person name="Jiang X."/>
            <person name="Zhu D."/>
            <person name="Xiang H."/>
            <person name="Feng X."/>
            <person name="Li S."/>
            <person name="Wang J."/>
            <person name="Zhang G."/>
            <person name="Kronforst M.R."/>
            <person name="Wang W."/>
        </authorList>
    </citation>
    <scope>NUCLEOTIDE SEQUENCE [LARGE SCALE GENOMIC DNA]</scope>
    <source>
        <strain evidence="2">Ya'a_city_454_Pm</strain>
        <tissue evidence="2">Whole body</tissue>
    </source>
</reference>
<dbReference type="InterPro" id="IPR043153">
    <property type="entry name" value="DENN_C"/>
</dbReference>
<proteinExistence type="predicted"/>
<gene>
    <name evidence="2" type="ORF">RR48_03231</name>
</gene>
<name>A0A0N1ICZ8_PAPMA</name>
<dbReference type="Pfam" id="PF02141">
    <property type="entry name" value="DENN"/>
    <property type="match status" value="1"/>
</dbReference>
<dbReference type="GO" id="GO:0031410">
    <property type="term" value="C:cytoplasmic vesicle"/>
    <property type="evidence" value="ECO:0007669"/>
    <property type="project" value="TreeGrafter"/>
</dbReference>
<feature type="domain" description="UDENN" evidence="1">
    <location>
        <begin position="1"/>
        <end position="314"/>
    </location>
</feature>
<accession>A0A0N1ICZ8</accession>
<organism evidence="2 3">
    <name type="scientific">Papilio machaon</name>
    <name type="common">Old World swallowtail butterfly</name>
    <dbReference type="NCBI Taxonomy" id="76193"/>
    <lineage>
        <taxon>Eukaryota</taxon>
        <taxon>Metazoa</taxon>
        <taxon>Ecdysozoa</taxon>
        <taxon>Arthropoda</taxon>
        <taxon>Hexapoda</taxon>
        <taxon>Insecta</taxon>
        <taxon>Pterygota</taxon>
        <taxon>Neoptera</taxon>
        <taxon>Endopterygota</taxon>
        <taxon>Lepidoptera</taxon>
        <taxon>Glossata</taxon>
        <taxon>Ditrysia</taxon>
        <taxon>Papilionoidea</taxon>
        <taxon>Papilionidae</taxon>
        <taxon>Papilioninae</taxon>
        <taxon>Papilio</taxon>
    </lineage>
</organism>
<dbReference type="InterPro" id="IPR005112">
    <property type="entry name" value="dDENN_dom"/>
</dbReference>
<keyword evidence="3" id="KW-1185">Reference proteome</keyword>
<protein>
    <submittedName>
        <fullName evidence="2">Myotubularin-related protein 13</fullName>
    </submittedName>
</protein>
<sequence>MYAPKCLVIVSRQDYIDTFRNCLGIIYTVWVENLGVPLETLVGNLVGCVLVPGAGGPQVRFSIGAGDRQALQPPAAPPMPVTHTAVHMLLRLLGIHNSVTLWCAVMSEHKVLLVSLAAARLSAACRALAALMFPFRYAHVYIPLLPAGLAEVLATPTPFLIGVHSSLKEEVSELLDVIVADLDVGSLHIPAGVNIPRPEGKLLGSLQEALALVLQPELRSADSAFAPPPPAASPPHMLDKEIRAVFMRTLAKLLQGYRHCLTIIRIHPSPVLTFHKAGFLGSRGLASCPFAVRLLDSMFFNGLVAERGPPWRPTDIFDELVQNLPEQLRLESLNPDTELQHIQDLAMQLHLNENPNPQVVSQTYQQRVLRPPAGAEARIHQPPLPALDPHRVHDVIRDVSQRNANNAKLTALRPPQARIVPPAAPPTGGEEPGQLLLTNSARRLEVLRACVAAIFEGRYADARKSFPAVLRALRASAARSALVRDLAARLPTNKHLLQHHQFELLVRLMNCALQSATALDEHSIAAAMLPLATAYCRKLCTGVIQYAYMCIQMNKVEMHEQLISDDRRRCMYERLMNCALQSATALDEHSIAAAMLPLATAYCRKLCTGVIQYAYMCIQEHQVWTSQQFWEAAFYQDVQRDIKALYLPSPTHHQRVPSPRDDEEYISLLKAQEPSALEIAAEQMRLWPTLSPEKQRELIASEESTLYSQAIHYANRMVYLLLPLEGAGRRADTRGD</sequence>
<evidence type="ECO:0000313" key="3">
    <source>
        <dbReference type="Proteomes" id="UP000053240"/>
    </source>
</evidence>
<dbReference type="InterPro" id="IPR022096">
    <property type="entry name" value="SBF1/SBF2"/>
</dbReference>
<dbReference type="STRING" id="76193.A0A0N1ICZ8"/>
<dbReference type="PROSITE" id="PS50211">
    <property type="entry name" value="DENN"/>
    <property type="match status" value="1"/>
</dbReference>
<dbReference type="GO" id="GO:0005085">
    <property type="term" value="F:guanyl-nucleotide exchange factor activity"/>
    <property type="evidence" value="ECO:0007669"/>
    <property type="project" value="UniProtKB-ARBA"/>
</dbReference>